<dbReference type="PANTHER" id="PTHR33337:SF40">
    <property type="entry name" value="CENP-V_GFA DOMAIN-CONTAINING PROTEIN-RELATED"/>
    <property type="match status" value="1"/>
</dbReference>
<dbReference type="AlphaFoldDB" id="A2SCT2"/>
<dbReference type="Pfam" id="PF04828">
    <property type="entry name" value="GFA"/>
    <property type="match status" value="1"/>
</dbReference>
<protein>
    <recommendedName>
        <fullName evidence="5">CENP-V/GFA domain-containing protein</fullName>
    </recommendedName>
</protein>
<dbReference type="PANTHER" id="PTHR33337">
    <property type="entry name" value="GFA DOMAIN-CONTAINING PROTEIN"/>
    <property type="match status" value="1"/>
</dbReference>
<evidence type="ECO:0000256" key="4">
    <source>
        <dbReference type="ARBA" id="ARBA00023239"/>
    </source>
</evidence>
<organism evidence="6 7">
    <name type="scientific">Methylibium petroleiphilum (strain ATCC BAA-1232 / LMG 22953 / PM1)</name>
    <dbReference type="NCBI Taxonomy" id="420662"/>
    <lineage>
        <taxon>Bacteria</taxon>
        <taxon>Pseudomonadati</taxon>
        <taxon>Pseudomonadota</taxon>
        <taxon>Betaproteobacteria</taxon>
        <taxon>Burkholderiales</taxon>
        <taxon>Sphaerotilaceae</taxon>
        <taxon>Methylibium</taxon>
    </lineage>
</organism>
<keyword evidence="7" id="KW-1185">Reference proteome</keyword>
<evidence type="ECO:0000256" key="1">
    <source>
        <dbReference type="ARBA" id="ARBA00005495"/>
    </source>
</evidence>
<keyword evidence="4" id="KW-0456">Lyase</keyword>
<keyword evidence="2" id="KW-0479">Metal-binding</keyword>
<dbReference type="GO" id="GO:0016846">
    <property type="term" value="F:carbon-sulfur lyase activity"/>
    <property type="evidence" value="ECO:0007669"/>
    <property type="project" value="InterPro"/>
</dbReference>
<accession>A2SCT2</accession>
<dbReference type="GO" id="GO:0046872">
    <property type="term" value="F:metal ion binding"/>
    <property type="evidence" value="ECO:0007669"/>
    <property type="project" value="UniProtKB-KW"/>
</dbReference>
<dbReference type="Gene3D" id="3.90.1590.10">
    <property type="entry name" value="glutathione-dependent formaldehyde- activating enzyme (gfa)"/>
    <property type="match status" value="1"/>
</dbReference>
<dbReference type="eggNOG" id="COG3791">
    <property type="taxonomic scope" value="Bacteria"/>
</dbReference>
<dbReference type="HOGENOM" id="CLU_055491_6_2_4"/>
<dbReference type="RefSeq" id="WP_011828009.1">
    <property type="nucleotide sequence ID" value="NC_008825.1"/>
</dbReference>
<dbReference type="Proteomes" id="UP000000366">
    <property type="component" value="Chromosome"/>
</dbReference>
<dbReference type="SUPFAM" id="SSF51316">
    <property type="entry name" value="Mss4-like"/>
    <property type="match status" value="1"/>
</dbReference>
<evidence type="ECO:0000259" key="5">
    <source>
        <dbReference type="PROSITE" id="PS51891"/>
    </source>
</evidence>
<proteinExistence type="inferred from homology"/>
<evidence type="ECO:0000313" key="6">
    <source>
        <dbReference type="EMBL" id="ABM93371.1"/>
    </source>
</evidence>
<dbReference type="EMBL" id="CP000555">
    <property type="protein sequence ID" value="ABM93371.1"/>
    <property type="molecule type" value="Genomic_DNA"/>
</dbReference>
<reference evidence="6 7" key="1">
    <citation type="journal article" date="2007" name="J. Bacteriol.">
        <title>Whole-genome analysis of the methyl tert-butyl ether-degrading beta-proteobacterium Methylibium petroleiphilum PM1.</title>
        <authorList>
            <person name="Kane S.R."/>
            <person name="Chakicherla A.Y."/>
            <person name="Chain P.S.G."/>
            <person name="Schmidt R."/>
            <person name="Shin M.W."/>
            <person name="Legler T.C."/>
            <person name="Scow K.M."/>
            <person name="Larimer F.W."/>
            <person name="Lucas S.M."/>
            <person name="Richardson P.M."/>
            <person name="Hristova K.R."/>
        </authorList>
    </citation>
    <scope>NUCLEOTIDE SEQUENCE [LARGE SCALE GENOMIC DNA]</scope>
    <source>
        <strain evidence="7">ATCC BAA-1232 / LMG 22953 / PM1</strain>
    </source>
</reference>
<name>A2SCT2_METPP</name>
<dbReference type="KEGG" id="mpt:Mpe_A0409"/>
<sequence>MEIVGGCLCGKVRYHGSAQPVFTAVCHCKHCQKQSGTSFSIVLGLPRESLVIEGGPVSTYRDTGESGLPVDRKFCPNCGSAIVSEVAAAPALTFLKAGTLDDTSALQPQMEIWCDHAQPWVAQDPSRARMPANPPLG</sequence>
<evidence type="ECO:0000256" key="2">
    <source>
        <dbReference type="ARBA" id="ARBA00022723"/>
    </source>
</evidence>
<dbReference type="InterPro" id="IPR011057">
    <property type="entry name" value="Mss4-like_sf"/>
</dbReference>
<evidence type="ECO:0000256" key="3">
    <source>
        <dbReference type="ARBA" id="ARBA00022833"/>
    </source>
</evidence>
<evidence type="ECO:0000313" key="7">
    <source>
        <dbReference type="Proteomes" id="UP000000366"/>
    </source>
</evidence>
<keyword evidence="3" id="KW-0862">Zinc</keyword>
<dbReference type="InterPro" id="IPR006913">
    <property type="entry name" value="CENP-V/GFA"/>
</dbReference>
<gene>
    <name evidence="6" type="ordered locus">Mpe_A0409</name>
</gene>
<dbReference type="PROSITE" id="PS51891">
    <property type="entry name" value="CENP_V_GFA"/>
    <property type="match status" value="1"/>
</dbReference>
<feature type="domain" description="CENP-V/GFA" evidence="5">
    <location>
        <begin position="3"/>
        <end position="121"/>
    </location>
</feature>
<comment type="similarity">
    <text evidence="1">Belongs to the Gfa family.</text>
</comment>
<dbReference type="STRING" id="420662.Mpe_A0409"/>